<keyword evidence="2" id="KW-0472">Membrane</keyword>
<evidence type="ECO:0000313" key="3">
    <source>
        <dbReference type="EMBL" id="MCF4006332.1"/>
    </source>
</evidence>
<feature type="transmembrane region" description="Helical" evidence="2">
    <location>
        <begin position="53"/>
        <end position="76"/>
    </location>
</feature>
<dbReference type="Pfam" id="PF09534">
    <property type="entry name" value="Trp_oprn_chp"/>
    <property type="match status" value="1"/>
</dbReference>
<dbReference type="InterPro" id="IPR019051">
    <property type="entry name" value="Trp_biosyn_TM_oprn/chp"/>
</dbReference>
<sequence>METGTEDRRRARFAAIALGAAALIVWAASRMSWVSVVADDDKSGVHHEDIVGASWSTEITALALVLAAACIAGFALRRWGRRIVGILAAIVAAGCAWAPLTVLLEGASAERARSILTSSAAHSKLADPVALSEWAQITDITVHPAGPLIAILGCALALFGGVLLAIRPGGDAPRSTAYERKKLKEERIAEDLEDNPDSGRVLWDALDADLDPTDVEESPESTREQGEKRK</sequence>
<dbReference type="InterPro" id="IPR011746">
    <property type="entry name" value="Trp_synth-assoc_CHP"/>
</dbReference>
<name>A0A9X1QQ08_9CORY</name>
<evidence type="ECO:0000313" key="4">
    <source>
        <dbReference type="Proteomes" id="UP001139336"/>
    </source>
</evidence>
<protein>
    <submittedName>
        <fullName evidence="3">TIGR02234 family membrane protein</fullName>
    </submittedName>
</protein>
<feature type="transmembrane region" description="Helical" evidence="2">
    <location>
        <begin position="83"/>
        <end position="104"/>
    </location>
</feature>
<feature type="transmembrane region" description="Helical" evidence="2">
    <location>
        <begin position="12"/>
        <end position="33"/>
    </location>
</feature>
<dbReference type="RefSeq" id="WP_236118141.1">
    <property type="nucleotide sequence ID" value="NZ_JAKGSI010000002.1"/>
</dbReference>
<keyword evidence="2" id="KW-1133">Transmembrane helix</keyword>
<evidence type="ECO:0000256" key="2">
    <source>
        <dbReference type="SAM" id="Phobius"/>
    </source>
</evidence>
<accession>A0A9X1QQ08</accession>
<feature type="region of interest" description="Disordered" evidence="1">
    <location>
        <begin position="188"/>
        <end position="230"/>
    </location>
</feature>
<feature type="compositionally biased region" description="Acidic residues" evidence="1">
    <location>
        <begin position="206"/>
        <end position="219"/>
    </location>
</feature>
<feature type="compositionally biased region" description="Basic and acidic residues" evidence="1">
    <location>
        <begin position="220"/>
        <end position="230"/>
    </location>
</feature>
<comment type="caution">
    <text evidence="3">The sequence shown here is derived from an EMBL/GenBank/DDBJ whole genome shotgun (WGS) entry which is preliminary data.</text>
</comment>
<feature type="transmembrane region" description="Helical" evidence="2">
    <location>
        <begin position="148"/>
        <end position="166"/>
    </location>
</feature>
<keyword evidence="4" id="KW-1185">Reference proteome</keyword>
<gene>
    <name evidence="3" type="ORF">L1O03_03945</name>
</gene>
<organism evidence="3 4">
    <name type="scientific">Corynebacterium uropygiale</name>
    <dbReference type="NCBI Taxonomy" id="1775911"/>
    <lineage>
        <taxon>Bacteria</taxon>
        <taxon>Bacillati</taxon>
        <taxon>Actinomycetota</taxon>
        <taxon>Actinomycetes</taxon>
        <taxon>Mycobacteriales</taxon>
        <taxon>Corynebacteriaceae</taxon>
        <taxon>Corynebacterium</taxon>
    </lineage>
</organism>
<evidence type="ECO:0000256" key="1">
    <source>
        <dbReference type="SAM" id="MobiDB-lite"/>
    </source>
</evidence>
<reference evidence="3" key="1">
    <citation type="submission" date="2022-01" db="EMBL/GenBank/DDBJ databases">
        <title>Corynebacterium sp. nov isolated from isolated from the feces of the greater white-fronted geese (Anser albifrons) at Poyang Lake, PR China.</title>
        <authorList>
            <person name="Liu Q."/>
        </authorList>
    </citation>
    <scope>NUCLEOTIDE SEQUENCE</scope>
    <source>
        <strain evidence="3">JCM 32435</strain>
    </source>
</reference>
<proteinExistence type="predicted"/>
<keyword evidence="2" id="KW-0812">Transmembrane</keyword>
<dbReference type="NCBIfam" id="TIGR02234">
    <property type="entry name" value="trp_oprn_chp"/>
    <property type="match status" value="1"/>
</dbReference>
<dbReference type="EMBL" id="JAKGSI010000002">
    <property type="protein sequence ID" value="MCF4006332.1"/>
    <property type="molecule type" value="Genomic_DNA"/>
</dbReference>
<dbReference type="Proteomes" id="UP001139336">
    <property type="component" value="Unassembled WGS sequence"/>
</dbReference>
<dbReference type="AlphaFoldDB" id="A0A9X1QQ08"/>